<proteinExistence type="predicted"/>
<dbReference type="Proteomes" id="UP001497525">
    <property type="component" value="Unassembled WGS sequence"/>
</dbReference>
<comment type="caution">
    <text evidence="2">The sequence shown here is derived from an EMBL/GenBank/DDBJ whole genome shotgun (WGS) entry which is preliminary data.</text>
</comment>
<organism evidence="2 3">
    <name type="scientific">Calicophoron daubneyi</name>
    <name type="common">Rumen fluke</name>
    <name type="synonym">Paramphistomum daubneyi</name>
    <dbReference type="NCBI Taxonomy" id="300641"/>
    <lineage>
        <taxon>Eukaryota</taxon>
        <taxon>Metazoa</taxon>
        <taxon>Spiralia</taxon>
        <taxon>Lophotrochozoa</taxon>
        <taxon>Platyhelminthes</taxon>
        <taxon>Trematoda</taxon>
        <taxon>Digenea</taxon>
        <taxon>Plagiorchiida</taxon>
        <taxon>Pronocephalata</taxon>
        <taxon>Paramphistomoidea</taxon>
        <taxon>Paramphistomidae</taxon>
        <taxon>Calicophoron</taxon>
    </lineage>
</organism>
<sequence length="256" mass="29453">MVSEDSDDLPTVELFVQAAPTDKGKKGSSLSGQQWHMALYRLVEMGIIKLRLTPIAPDYTPEEYRRLDAARHLPVAWIESGKINNEELSGVAILTTEALYTFLEKINCRNLDQSLSPLKSLVAEQVYIDLYMNFMDYLHNNNEKPLNAGLKKLDEFLQHKKTKYFLSNDLTVHDCQLMPKLQQIRVLGHHYKNYDIPTKFAAIWKYIDLMYETDAFNISCPADIDIIMRFEDKYPDMNAPNPKPKHGESLRGGPEE</sequence>
<name>A0AAV2SYW8_CALDB</name>
<dbReference type="GO" id="GO:0005737">
    <property type="term" value="C:cytoplasm"/>
    <property type="evidence" value="ECO:0007669"/>
    <property type="project" value="TreeGrafter"/>
</dbReference>
<dbReference type="GO" id="GO:0005254">
    <property type="term" value="F:chloride channel activity"/>
    <property type="evidence" value="ECO:0007669"/>
    <property type="project" value="TreeGrafter"/>
</dbReference>
<dbReference type="SUPFAM" id="SSF47616">
    <property type="entry name" value="GST C-terminal domain-like"/>
    <property type="match status" value="1"/>
</dbReference>
<dbReference type="InterPro" id="IPR036282">
    <property type="entry name" value="Glutathione-S-Trfase_C_sf"/>
</dbReference>
<dbReference type="Gene3D" id="3.40.30.10">
    <property type="entry name" value="Glutaredoxin"/>
    <property type="match status" value="1"/>
</dbReference>
<dbReference type="PANTHER" id="PTHR43920:SF5">
    <property type="entry name" value="CHLORIDE INTRACELLULAR CHANNEL CLIC"/>
    <property type="match status" value="1"/>
</dbReference>
<evidence type="ECO:0000313" key="3">
    <source>
        <dbReference type="Proteomes" id="UP001497525"/>
    </source>
</evidence>
<dbReference type="GO" id="GO:0016324">
    <property type="term" value="C:apical plasma membrane"/>
    <property type="evidence" value="ECO:0007669"/>
    <property type="project" value="TreeGrafter"/>
</dbReference>
<gene>
    <name evidence="2" type="ORF">CDAUBV1_LOCUS1599</name>
</gene>
<evidence type="ECO:0008006" key="4">
    <source>
        <dbReference type="Google" id="ProtNLM"/>
    </source>
</evidence>
<dbReference type="EMBL" id="CAXLJL010000057">
    <property type="protein sequence ID" value="CAL5130160.1"/>
    <property type="molecule type" value="Genomic_DNA"/>
</dbReference>
<accession>A0AAV2SYW8</accession>
<evidence type="ECO:0000313" key="2">
    <source>
        <dbReference type="EMBL" id="CAL5130160.1"/>
    </source>
</evidence>
<dbReference type="AlphaFoldDB" id="A0AAV2SYW8"/>
<feature type="compositionally biased region" description="Basic and acidic residues" evidence="1">
    <location>
        <begin position="245"/>
        <end position="256"/>
    </location>
</feature>
<protein>
    <recommendedName>
        <fullName evidence="4">Chloride intracellular channel</fullName>
    </recommendedName>
</protein>
<reference evidence="2" key="1">
    <citation type="submission" date="2024-06" db="EMBL/GenBank/DDBJ databases">
        <authorList>
            <person name="Liu X."/>
            <person name="Lenzi L."/>
            <person name="Haldenby T S."/>
            <person name="Uol C."/>
        </authorList>
    </citation>
    <scope>NUCLEOTIDE SEQUENCE</scope>
</reference>
<evidence type="ECO:0000256" key="1">
    <source>
        <dbReference type="SAM" id="MobiDB-lite"/>
    </source>
</evidence>
<feature type="region of interest" description="Disordered" evidence="1">
    <location>
        <begin position="237"/>
        <end position="256"/>
    </location>
</feature>
<dbReference type="Gene3D" id="1.20.1050.10">
    <property type="match status" value="1"/>
</dbReference>
<dbReference type="PANTHER" id="PTHR43920">
    <property type="entry name" value="CHLORIDE INTRACELLULAR CHANNEL, ISOFORM A"/>
    <property type="match status" value="1"/>
</dbReference>